<dbReference type="Proteomes" id="UP000315349">
    <property type="component" value="Chromosome"/>
</dbReference>
<accession>A0A518GSF9</accession>
<evidence type="ECO:0000256" key="3">
    <source>
        <dbReference type="ARBA" id="ARBA00023143"/>
    </source>
</evidence>
<organism evidence="5 6">
    <name type="scientific">Planctopirus ephydatiae</name>
    <dbReference type="NCBI Taxonomy" id="2528019"/>
    <lineage>
        <taxon>Bacteria</taxon>
        <taxon>Pseudomonadati</taxon>
        <taxon>Planctomycetota</taxon>
        <taxon>Planctomycetia</taxon>
        <taxon>Planctomycetales</taxon>
        <taxon>Planctomycetaceae</taxon>
        <taxon>Planctopirus</taxon>
    </lineage>
</organism>
<dbReference type="PANTHER" id="PTHR42792:SF1">
    <property type="entry name" value="FLAGELLAR HOOK-ASSOCIATED PROTEIN 3"/>
    <property type="match status" value="1"/>
</dbReference>
<dbReference type="Gene3D" id="1.20.1330.10">
    <property type="entry name" value="f41 fragment of flagellin, N-terminal domain"/>
    <property type="match status" value="2"/>
</dbReference>
<sequence>MALGNIGIGRMPNSLLYSNANRDLQTGTSLISRLQQQINTQQKYNLLSENPTATRQTSSLQSLLERVQGVRSQHTFNQGFLSAADNALGAVNDVVVQAKGILQTGIGSTSTPEEKIGLANEVATLIQSALNSANTQYQDRYLFSGTATGISPFERAGDTVIYRGNSGEVQAFVDVNQLVSTSLSGIDAFGGISQPNATALSPALELTTPLSALKNGAGVNLSSLTVTVDNGTPIEKTIDLRTAATIGDLKTRIEAAFAGEAETVTVDIDPLSPGGLRITPSNGTVAIANSGSGTTATQLRLATGPVAVAQGGSLEPAVTLSTSVAALNGGVGIGATAGTGLQIVNGETTTIVDLDGATTVQQVLQRIRAADPNVSAEIDPAGRGLIVGTRLSGANFSIGENGGTNATGLGLRTFTGETSLSQLNLGKGVVFTPGSPISITRRDGTTTNIDLSSASTIQDVLNLFNAADPGVLTASLNAVGNGISLTDSSGAGPLTVAATESAIALGIDGTENTGATGVLAGDDVNPQRTGGVFDLLISLENALRSNDNVELARLSPLLEKASGQITIARTEIGTRQQLIDEVGNRLDDQNLLTKETLSNIFDTDLTEAATQLLQLRQVYEASMQLTAQTLQLSILNYL</sequence>
<reference evidence="5 6" key="1">
    <citation type="submission" date="2019-02" db="EMBL/GenBank/DDBJ databases">
        <title>Deep-cultivation of Planctomycetes and their phenomic and genomic characterization uncovers novel biology.</title>
        <authorList>
            <person name="Wiegand S."/>
            <person name="Jogler M."/>
            <person name="Boedeker C."/>
            <person name="Pinto D."/>
            <person name="Vollmers J."/>
            <person name="Rivas-Marin E."/>
            <person name="Kohn T."/>
            <person name="Peeters S.H."/>
            <person name="Heuer A."/>
            <person name="Rast P."/>
            <person name="Oberbeckmann S."/>
            <person name="Bunk B."/>
            <person name="Jeske O."/>
            <person name="Meyerdierks A."/>
            <person name="Storesund J.E."/>
            <person name="Kallscheuer N."/>
            <person name="Luecker S."/>
            <person name="Lage O.M."/>
            <person name="Pohl T."/>
            <person name="Merkel B.J."/>
            <person name="Hornburger P."/>
            <person name="Mueller R.-W."/>
            <person name="Bruemmer F."/>
            <person name="Labrenz M."/>
            <person name="Spormann A.M."/>
            <person name="Op den Camp H."/>
            <person name="Overmann J."/>
            <person name="Amann R."/>
            <person name="Jetten M.S.M."/>
            <person name="Mascher T."/>
            <person name="Medema M.H."/>
            <person name="Devos D.P."/>
            <person name="Kaster A.-K."/>
            <person name="Ovreas L."/>
            <person name="Rohde M."/>
            <person name="Galperin M.Y."/>
            <person name="Jogler C."/>
        </authorList>
    </citation>
    <scope>NUCLEOTIDE SEQUENCE [LARGE SCALE GENOMIC DNA]</scope>
    <source>
        <strain evidence="5 6">Spb1</strain>
    </source>
</reference>
<dbReference type="SUPFAM" id="SSF64518">
    <property type="entry name" value="Phase 1 flagellin"/>
    <property type="match status" value="2"/>
</dbReference>
<dbReference type="AlphaFoldDB" id="A0A518GSF9"/>
<feature type="domain" description="Flagellin C-terminal" evidence="4">
    <location>
        <begin position="558"/>
        <end position="638"/>
    </location>
</feature>
<keyword evidence="5" id="KW-0282">Flagellum</keyword>
<evidence type="ECO:0000259" key="4">
    <source>
        <dbReference type="Pfam" id="PF00700"/>
    </source>
</evidence>
<keyword evidence="3" id="KW-0975">Bacterial flagellum</keyword>
<comment type="similarity">
    <text evidence="2">Belongs to the bacterial flagellin family.</text>
</comment>
<dbReference type="EMBL" id="CP036299">
    <property type="protein sequence ID" value="QDV31528.1"/>
    <property type="molecule type" value="Genomic_DNA"/>
</dbReference>
<dbReference type="Pfam" id="PF00700">
    <property type="entry name" value="Flagellin_C"/>
    <property type="match status" value="1"/>
</dbReference>
<evidence type="ECO:0000256" key="2">
    <source>
        <dbReference type="ARBA" id="ARBA00005709"/>
    </source>
</evidence>
<keyword evidence="5" id="KW-0966">Cell projection</keyword>
<gene>
    <name evidence="5" type="ORF">Spb1_34730</name>
</gene>
<dbReference type="KEGG" id="peh:Spb1_34730"/>
<keyword evidence="6" id="KW-1185">Reference proteome</keyword>
<dbReference type="InterPro" id="IPR001492">
    <property type="entry name" value="Flagellin"/>
</dbReference>
<proteinExistence type="inferred from homology"/>
<dbReference type="GO" id="GO:0005198">
    <property type="term" value="F:structural molecule activity"/>
    <property type="evidence" value="ECO:0007669"/>
    <property type="project" value="InterPro"/>
</dbReference>
<evidence type="ECO:0000313" key="5">
    <source>
        <dbReference type="EMBL" id="QDV31528.1"/>
    </source>
</evidence>
<name>A0A518GSF9_9PLAN</name>
<evidence type="ECO:0000313" key="6">
    <source>
        <dbReference type="Proteomes" id="UP000315349"/>
    </source>
</evidence>
<dbReference type="InterPro" id="IPR046358">
    <property type="entry name" value="Flagellin_C"/>
</dbReference>
<dbReference type="RefSeq" id="WP_186377642.1">
    <property type="nucleotide sequence ID" value="NZ_CP036299.1"/>
</dbReference>
<dbReference type="GO" id="GO:0009288">
    <property type="term" value="C:bacterial-type flagellum"/>
    <property type="evidence" value="ECO:0007669"/>
    <property type="project" value="UniProtKB-SubCell"/>
</dbReference>
<evidence type="ECO:0000256" key="1">
    <source>
        <dbReference type="ARBA" id="ARBA00004365"/>
    </source>
</evidence>
<comment type="subcellular location">
    <subcellularLocation>
        <location evidence="1">Bacterial flagellum</location>
    </subcellularLocation>
</comment>
<protein>
    <submittedName>
        <fullName evidence="5">Flagellar hook-associated protein FlgL</fullName>
    </submittedName>
</protein>
<dbReference type="PANTHER" id="PTHR42792">
    <property type="entry name" value="FLAGELLIN"/>
    <property type="match status" value="1"/>
</dbReference>
<keyword evidence="5" id="KW-0969">Cilium</keyword>